<feature type="transmembrane region" description="Helical" evidence="7">
    <location>
        <begin position="267"/>
        <end position="288"/>
    </location>
</feature>
<keyword evidence="3" id="KW-1003">Cell membrane</keyword>
<keyword evidence="6 7" id="KW-0472">Membrane</keyword>
<evidence type="ECO:0000313" key="9">
    <source>
        <dbReference type="EMBL" id="RDW22193.1"/>
    </source>
</evidence>
<name>A0A3D8Q1U6_9BACI</name>
<keyword evidence="5 7" id="KW-1133">Transmembrane helix</keyword>
<dbReference type="OrthoDB" id="9784933at2"/>
<dbReference type="Gene3D" id="1.10.3720.10">
    <property type="entry name" value="MetI-like"/>
    <property type="match status" value="1"/>
</dbReference>
<evidence type="ECO:0000256" key="7">
    <source>
        <dbReference type="RuleBase" id="RU363032"/>
    </source>
</evidence>
<keyword evidence="4 7" id="KW-0812">Transmembrane</keyword>
<evidence type="ECO:0000256" key="3">
    <source>
        <dbReference type="ARBA" id="ARBA00022475"/>
    </source>
</evidence>
<dbReference type="RefSeq" id="WP_115771053.1">
    <property type="nucleotide sequence ID" value="NZ_PIOC01000001.1"/>
</dbReference>
<comment type="similarity">
    <text evidence="7">Belongs to the binding-protein-dependent transport system permease family.</text>
</comment>
<gene>
    <name evidence="9" type="ORF">CWR48_00345</name>
</gene>
<dbReference type="PANTHER" id="PTHR43744">
    <property type="entry name" value="ABC TRANSPORTER PERMEASE PROTEIN MG189-RELATED-RELATED"/>
    <property type="match status" value="1"/>
</dbReference>
<comment type="caution">
    <text evidence="9">The sequence shown here is derived from an EMBL/GenBank/DDBJ whole genome shotgun (WGS) entry which is preliminary data.</text>
</comment>
<protein>
    <submittedName>
        <fullName evidence="9">Sugar ABC transporter permease</fullName>
    </submittedName>
</protein>
<feature type="domain" description="ABC transmembrane type-1" evidence="8">
    <location>
        <begin position="98"/>
        <end position="288"/>
    </location>
</feature>
<dbReference type="CDD" id="cd06261">
    <property type="entry name" value="TM_PBP2"/>
    <property type="match status" value="1"/>
</dbReference>
<evidence type="ECO:0000259" key="8">
    <source>
        <dbReference type="PROSITE" id="PS50928"/>
    </source>
</evidence>
<reference evidence="10" key="1">
    <citation type="submission" date="2017-11" db="EMBL/GenBank/DDBJ databases">
        <authorList>
            <person name="Zhu W."/>
        </authorList>
    </citation>
    <scope>NUCLEOTIDE SEQUENCE [LARGE SCALE GENOMIC DNA]</scope>
    <source>
        <strain evidence="10">CAU 1183</strain>
    </source>
</reference>
<dbReference type="Proteomes" id="UP000257143">
    <property type="component" value="Unassembled WGS sequence"/>
</dbReference>
<dbReference type="AlphaFoldDB" id="A0A3D8Q1U6"/>
<dbReference type="InterPro" id="IPR000515">
    <property type="entry name" value="MetI-like"/>
</dbReference>
<dbReference type="InterPro" id="IPR035906">
    <property type="entry name" value="MetI-like_sf"/>
</dbReference>
<dbReference type="EMBL" id="PIOC01000001">
    <property type="protein sequence ID" value="RDW22193.1"/>
    <property type="molecule type" value="Genomic_DNA"/>
</dbReference>
<feature type="transmembrane region" description="Helical" evidence="7">
    <location>
        <begin position="209"/>
        <end position="234"/>
    </location>
</feature>
<evidence type="ECO:0000256" key="1">
    <source>
        <dbReference type="ARBA" id="ARBA00004651"/>
    </source>
</evidence>
<feature type="transmembrane region" description="Helical" evidence="7">
    <location>
        <begin position="37"/>
        <end position="59"/>
    </location>
</feature>
<comment type="subcellular location">
    <subcellularLocation>
        <location evidence="1 7">Cell membrane</location>
        <topology evidence="1 7">Multi-pass membrane protein</topology>
    </subcellularLocation>
</comment>
<evidence type="ECO:0000256" key="6">
    <source>
        <dbReference type="ARBA" id="ARBA00023136"/>
    </source>
</evidence>
<feature type="transmembrane region" description="Helical" evidence="7">
    <location>
        <begin position="169"/>
        <end position="188"/>
    </location>
</feature>
<accession>A0A3D8Q1U6</accession>
<dbReference type="GO" id="GO:0005886">
    <property type="term" value="C:plasma membrane"/>
    <property type="evidence" value="ECO:0007669"/>
    <property type="project" value="UniProtKB-SubCell"/>
</dbReference>
<feature type="transmembrane region" description="Helical" evidence="7">
    <location>
        <begin position="133"/>
        <end position="157"/>
    </location>
</feature>
<evidence type="ECO:0000256" key="4">
    <source>
        <dbReference type="ARBA" id="ARBA00022692"/>
    </source>
</evidence>
<dbReference type="PANTHER" id="PTHR43744:SF12">
    <property type="entry name" value="ABC TRANSPORTER PERMEASE PROTEIN MG189-RELATED"/>
    <property type="match status" value="1"/>
</dbReference>
<sequence length="302" mass="34320">MANLALLEEIEPSKGLSNKPTPKKYKKGKNRFLKKSVIPHLILAVVGLLFLTPFVWLVLTSLKTSDEIFAIPLQWLPEKFIWSSYTDAMQSIPFFNYLWNTVLICMLSVAGQLFSSPLVAYAFSRLQFKGRNFLFFLMMATMILPYQVTMIPLYVLFNKLGMVDSILPLVLPSFFGSAFNIFLLRQFFLGIPNEYTESAKLDGASEFKIYWKIILPLSKPALFTIALLTFLAAWSDYLGPLIYLNDPANWTLSIGLKAFIGANQIDWGMLMASSVMFTLPVIVLYFFVQKQFIEGVTLTGFK</sequence>
<feature type="transmembrane region" description="Helical" evidence="7">
    <location>
        <begin position="97"/>
        <end position="121"/>
    </location>
</feature>
<organism evidence="9 10">
    <name type="scientific">Oceanobacillus arenosus</name>
    <dbReference type="NCBI Taxonomy" id="1229153"/>
    <lineage>
        <taxon>Bacteria</taxon>
        <taxon>Bacillati</taxon>
        <taxon>Bacillota</taxon>
        <taxon>Bacilli</taxon>
        <taxon>Bacillales</taxon>
        <taxon>Bacillaceae</taxon>
        <taxon>Oceanobacillus</taxon>
    </lineage>
</organism>
<evidence type="ECO:0000256" key="5">
    <source>
        <dbReference type="ARBA" id="ARBA00022989"/>
    </source>
</evidence>
<evidence type="ECO:0000313" key="10">
    <source>
        <dbReference type="Proteomes" id="UP000257143"/>
    </source>
</evidence>
<evidence type="ECO:0000256" key="2">
    <source>
        <dbReference type="ARBA" id="ARBA00022448"/>
    </source>
</evidence>
<dbReference type="Pfam" id="PF00528">
    <property type="entry name" value="BPD_transp_1"/>
    <property type="match status" value="1"/>
</dbReference>
<keyword evidence="2 7" id="KW-0813">Transport</keyword>
<proteinExistence type="inferred from homology"/>
<keyword evidence="10" id="KW-1185">Reference proteome</keyword>
<dbReference type="GO" id="GO:0055085">
    <property type="term" value="P:transmembrane transport"/>
    <property type="evidence" value="ECO:0007669"/>
    <property type="project" value="InterPro"/>
</dbReference>
<dbReference type="SUPFAM" id="SSF161098">
    <property type="entry name" value="MetI-like"/>
    <property type="match status" value="1"/>
</dbReference>
<dbReference type="PROSITE" id="PS50928">
    <property type="entry name" value="ABC_TM1"/>
    <property type="match status" value="1"/>
</dbReference>